<evidence type="ECO:0000256" key="4">
    <source>
        <dbReference type="ARBA" id="ARBA00022475"/>
    </source>
</evidence>
<dbReference type="eggNOG" id="COG0444">
    <property type="taxonomic scope" value="Bacteria"/>
</dbReference>
<organism evidence="11 12">
    <name type="scientific">Enterococcus italicus (strain DSM 15952 / CCUG 50447 / LMG 22039 / TP 1.5)</name>
    <dbReference type="NCBI Taxonomy" id="888064"/>
    <lineage>
        <taxon>Bacteria</taxon>
        <taxon>Bacillati</taxon>
        <taxon>Bacillota</taxon>
        <taxon>Bacilli</taxon>
        <taxon>Lactobacillales</taxon>
        <taxon>Enterococcaceae</taxon>
        <taxon>Enterococcus</taxon>
    </lineage>
</organism>
<keyword evidence="6" id="KW-0547">Nucleotide-binding</keyword>
<accession>E6LIH2</accession>
<dbReference type="InterPro" id="IPR017871">
    <property type="entry name" value="ABC_transporter-like_CS"/>
</dbReference>
<evidence type="ECO:0000256" key="6">
    <source>
        <dbReference type="ARBA" id="ARBA00022741"/>
    </source>
</evidence>
<evidence type="ECO:0000313" key="12">
    <source>
        <dbReference type="Proteomes" id="UP000010296"/>
    </source>
</evidence>
<dbReference type="AlphaFoldDB" id="E6LIH2"/>
<dbReference type="GO" id="GO:0005524">
    <property type="term" value="F:ATP binding"/>
    <property type="evidence" value="ECO:0007669"/>
    <property type="project" value="UniProtKB-KW"/>
</dbReference>
<dbReference type="InterPro" id="IPR027417">
    <property type="entry name" value="P-loop_NTPase"/>
</dbReference>
<evidence type="ECO:0000256" key="7">
    <source>
        <dbReference type="ARBA" id="ARBA00022840"/>
    </source>
</evidence>
<evidence type="ECO:0000313" key="11">
    <source>
        <dbReference type="EMBL" id="EFU73047.1"/>
    </source>
</evidence>
<evidence type="ECO:0000256" key="8">
    <source>
        <dbReference type="ARBA" id="ARBA00022967"/>
    </source>
</evidence>
<dbReference type="InterPro" id="IPR050388">
    <property type="entry name" value="ABC_Ni/Peptide_Import"/>
</dbReference>
<dbReference type="EC" id="3.6.3.-" evidence="11"/>
<comment type="subcellular location">
    <subcellularLocation>
        <location evidence="1">Cell membrane</location>
        <topology evidence="1">Peripheral membrane protein</topology>
    </subcellularLocation>
</comment>
<keyword evidence="7 11" id="KW-0067">ATP-binding</keyword>
<keyword evidence="9" id="KW-0472">Membrane</keyword>
<keyword evidence="4" id="KW-1003">Cell membrane</keyword>
<dbReference type="OrthoDB" id="9802264at2"/>
<evidence type="ECO:0000256" key="3">
    <source>
        <dbReference type="ARBA" id="ARBA00022448"/>
    </source>
</evidence>
<comment type="similarity">
    <text evidence="2">Belongs to the ABC transporter superfamily.</text>
</comment>
<dbReference type="PROSITE" id="PS50893">
    <property type="entry name" value="ABC_TRANSPORTER_2"/>
    <property type="match status" value="1"/>
</dbReference>
<evidence type="ECO:0000256" key="9">
    <source>
        <dbReference type="ARBA" id="ARBA00023136"/>
    </source>
</evidence>
<keyword evidence="5" id="KW-0997">Cell inner membrane</keyword>
<evidence type="ECO:0000256" key="1">
    <source>
        <dbReference type="ARBA" id="ARBA00004202"/>
    </source>
</evidence>
<dbReference type="Proteomes" id="UP000010296">
    <property type="component" value="Unassembled WGS sequence"/>
</dbReference>
<dbReference type="GO" id="GO:0016887">
    <property type="term" value="F:ATP hydrolysis activity"/>
    <property type="evidence" value="ECO:0007669"/>
    <property type="project" value="InterPro"/>
</dbReference>
<dbReference type="SMART" id="SM00382">
    <property type="entry name" value="AAA"/>
    <property type="match status" value="1"/>
</dbReference>
<evidence type="ECO:0000256" key="5">
    <source>
        <dbReference type="ARBA" id="ARBA00022519"/>
    </source>
</evidence>
<gene>
    <name evidence="11" type="primary">oppD4</name>
    <name evidence="11" type="ORF">HMPREF9088_2162</name>
</gene>
<dbReference type="InterPro" id="IPR003439">
    <property type="entry name" value="ABC_transporter-like_ATP-bd"/>
</dbReference>
<proteinExistence type="inferred from homology"/>
<protein>
    <submittedName>
        <fullName evidence="11">ABC transporter, ATP-binding protein</fullName>
        <ecNumber evidence="11">3.6.3.-</ecNumber>
    </submittedName>
</protein>
<dbReference type="InterPro" id="IPR003593">
    <property type="entry name" value="AAA+_ATPase"/>
</dbReference>
<evidence type="ECO:0000256" key="2">
    <source>
        <dbReference type="ARBA" id="ARBA00005417"/>
    </source>
</evidence>
<keyword evidence="11" id="KW-0378">Hydrolase</keyword>
<keyword evidence="12" id="KW-1185">Reference proteome</keyword>
<reference evidence="11 12" key="1">
    <citation type="submission" date="2010-12" db="EMBL/GenBank/DDBJ databases">
        <authorList>
            <person name="Muzny D."/>
            <person name="Qin X."/>
            <person name="Deng J."/>
            <person name="Jiang H."/>
            <person name="Liu Y."/>
            <person name="Qu J."/>
            <person name="Song X.-Z."/>
            <person name="Zhang L."/>
            <person name="Thornton R."/>
            <person name="Coyle M."/>
            <person name="Francisco L."/>
            <person name="Jackson L."/>
            <person name="Javaid M."/>
            <person name="Korchina V."/>
            <person name="Kovar C."/>
            <person name="Mata R."/>
            <person name="Mathew T."/>
            <person name="Ngo R."/>
            <person name="Nguyen L."/>
            <person name="Nguyen N."/>
            <person name="Okwuonu G."/>
            <person name="Ongeri F."/>
            <person name="Pham C."/>
            <person name="Simmons D."/>
            <person name="Wilczek-Boney K."/>
            <person name="Hale W."/>
            <person name="Jakkamsetti A."/>
            <person name="Pham P."/>
            <person name="Ruth R."/>
            <person name="San Lucas F."/>
            <person name="Warren J."/>
            <person name="Zhang J."/>
            <person name="Zhao Z."/>
            <person name="Zhou C."/>
            <person name="Zhu D."/>
            <person name="Lee S."/>
            <person name="Bess C."/>
            <person name="Blankenburg K."/>
            <person name="Forbes L."/>
            <person name="Fu Q."/>
            <person name="Gubbala S."/>
            <person name="Hirani K."/>
            <person name="Jayaseelan J.C."/>
            <person name="Lara F."/>
            <person name="Munidasa M."/>
            <person name="Palculict T."/>
            <person name="Patil S."/>
            <person name="Pu L.-L."/>
            <person name="Saada N."/>
            <person name="Tang L."/>
            <person name="Weissenberger G."/>
            <person name="Zhu Y."/>
            <person name="Hemphill L."/>
            <person name="Shang Y."/>
            <person name="Youmans B."/>
            <person name="Ayvaz T."/>
            <person name="Ross M."/>
            <person name="Santibanez J."/>
            <person name="Aqrawi P."/>
            <person name="Gross S."/>
            <person name="Joshi V."/>
            <person name="Fowler G."/>
            <person name="Nazareth L."/>
            <person name="Reid J."/>
            <person name="Worley K."/>
            <person name="Petrosino J."/>
            <person name="Highlander S."/>
            <person name="Gibbs R."/>
        </authorList>
    </citation>
    <scope>NUCLEOTIDE SEQUENCE [LARGE SCALE GENOMIC DNA]</scope>
    <source>
        <strain evidence="12">DSM 15952 / CCUG 50447 / LMG 22039 / TP 1.5</strain>
    </source>
</reference>
<dbReference type="PROSITE" id="PS00211">
    <property type="entry name" value="ABC_TRANSPORTER_1"/>
    <property type="match status" value="1"/>
</dbReference>
<dbReference type="STRING" id="888064.HMPREF9088_2162"/>
<dbReference type="RefSeq" id="WP_007209173.1">
    <property type="nucleotide sequence ID" value="NZ_GL622241.1"/>
</dbReference>
<keyword evidence="3" id="KW-0813">Transport</keyword>
<dbReference type="HOGENOM" id="CLU_000604_1_23_9"/>
<dbReference type="SUPFAM" id="SSF52540">
    <property type="entry name" value="P-loop containing nucleoside triphosphate hydrolases"/>
    <property type="match status" value="1"/>
</dbReference>
<dbReference type="GO" id="GO:0005886">
    <property type="term" value="C:plasma membrane"/>
    <property type="evidence" value="ECO:0007669"/>
    <property type="project" value="UniProtKB-SubCell"/>
</dbReference>
<dbReference type="CDD" id="cd03257">
    <property type="entry name" value="ABC_NikE_OppD_transporters"/>
    <property type="match status" value="1"/>
</dbReference>
<comment type="caution">
    <text evidence="11">The sequence shown here is derived from an EMBL/GenBank/DDBJ whole genome shotgun (WGS) entry which is preliminary data.</text>
</comment>
<dbReference type="GeneID" id="302704890"/>
<evidence type="ECO:0000259" key="10">
    <source>
        <dbReference type="PROSITE" id="PS50893"/>
    </source>
</evidence>
<dbReference type="PANTHER" id="PTHR43297">
    <property type="entry name" value="OLIGOPEPTIDE TRANSPORT ATP-BINDING PROTEIN APPD"/>
    <property type="match status" value="1"/>
</dbReference>
<dbReference type="PANTHER" id="PTHR43297:SF14">
    <property type="entry name" value="ATPASE AAA-TYPE CORE DOMAIN-CONTAINING PROTEIN"/>
    <property type="match status" value="1"/>
</dbReference>
<keyword evidence="8" id="KW-1278">Translocase</keyword>
<dbReference type="EMBL" id="AEPV01000086">
    <property type="protein sequence ID" value="EFU73047.1"/>
    <property type="molecule type" value="Genomic_DNA"/>
</dbReference>
<sequence>MSLLTIEELTVKLNTAKNEEKVLVHPLSLSVNKGEVVGIVGESGSGKSITMKSLLNLLPDGAQASYDTFLFQGQSVTPKDKLPISMIFQDPMTSLNPVRTIGYHLIEVIRRQQRIPKRQAKELAIQELTKVGIPLPERRMKQYPHELSGGMRQRVMIAMALLAKPKLLIADEPTTALDVTIQAQILTLIQQLQKEEQLAVLLVTHDFGVVAGMCDAIKVMYQGQLVEEGTTEEIFYHAAHPYTQQLLAAAHLGDKELVEEPKKHQIQSEGEWTVLSPTHRVWLGGSTHE</sequence>
<dbReference type="FunFam" id="3.40.50.300:FF:000016">
    <property type="entry name" value="Oligopeptide ABC transporter ATP-binding component"/>
    <property type="match status" value="1"/>
</dbReference>
<dbReference type="Gene3D" id="3.40.50.300">
    <property type="entry name" value="P-loop containing nucleotide triphosphate hydrolases"/>
    <property type="match status" value="1"/>
</dbReference>
<dbReference type="Pfam" id="PF00005">
    <property type="entry name" value="ABC_tran"/>
    <property type="match status" value="1"/>
</dbReference>
<name>E6LIH2_ENTI1</name>
<feature type="domain" description="ABC transporter" evidence="10">
    <location>
        <begin position="4"/>
        <end position="247"/>
    </location>
</feature>